<evidence type="ECO:0000256" key="1">
    <source>
        <dbReference type="ARBA" id="ARBA00023121"/>
    </source>
</evidence>
<dbReference type="STRING" id="13370.A0A448YRD2"/>
<dbReference type="GO" id="GO:0000062">
    <property type="term" value="F:fatty-acyl-CoA binding"/>
    <property type="evidence" value="ECO:0007669"/>
    <property type="project" value="InterPro"/>
</dbReference>
<dbReference type="Gene3D" id="1.20.80.10">
    <property type="match status" value="1"/>
</dbReference>
<keyword evidence="1" id="KW-0446">Lipid-binding</keyword>
<dbReference type="InParanoid" id="A0A448YRD2"/>
<dbReference type="InterPro" id="IPR014352">
    <property type="entry name" value="FERM/acyl-CoA-bd_prot_sf"/>
</dbReference>
<evidence type="ECO:0000313" key="5">
    <source>
        <dbReference type="Proteomes" id="UP000290900"/>
    </source>
</evidence>
<keyword evidence="5" id="KW-1185">Reference proteome</keyword>
<dbReference type="PROSITE" id="PS51228">
    <property type="entry name" value="ACB_2"/>
    <property type="match status" value="1"/>
</dbReference>
<dbReference type="OrthoDB" id="346910at2759"/>
<proteinExistence type="predicted"/>
<dbReference type="InterPro" id="IPR035984">
    <property type="entry name" value="Acyl-CoA-binding_sf"/>
</dbReference>
<dbReference type="EMBL" id="CAACVR010000045">
    <property type="protein sequence ID" value="VEU23469.1"/>
    <property type="molecule type" value="Genomic_DNA"/>
</dbReference>
<evidence type="ECO:0000313" key="4">
    <source>
        <dbReference type="EMBL" id="VEU23469.1"/>
    </source>
</evidence>
<dbReference type="Pfam" id="PF00887">
    <property type="entry name" value="ACBP"/>
    <property type="match status" value="1"/>
</dbReference>
<name>A0A448YRD2_BRENA</name>
<feature type="domain" description="ACB" evidence="3">
    <location>
        <begin position="1"/>
        <end position="103"/>
    </location>
</feature>
<reference evidence="4 5" key="1">
    <citation type="submission" date="2018-12" db="EMBL/GenBank/DDBJ databases">
        <authorList>
            <person name="Tiukova I."/>
            <person name="Dainat J."/>
        </authorList>
    </citation>
    <scope>NUCLEOTIDE SEQUENCE [LARGE SCALE GENOMIC DNA]</scope>
</reference>
<evidence type="ECO:0000259" key="3">
    <source>
        <dbReference type="PROSITE" id="PS51228"/>
    </source>
</evidence>
<sequence length="327" mass="36704">MSEYIDTAFVKAVSAMRAVSLWTTDNSLPRPPSADRVKLYGLYKQATEGDMAGSMKCPMGDSAEDEVARRRWIAWKKEEGLTMTEAKKRYVAYLIETMKTYAGDSKESRDLLADLEYMWNQIRDNNGVFPPARSQSPAVSLYRVVSGGFNSNIVRPPSRNLSNSNTNKQVNSIDDSDASAYYYNQGLKNTDKTVERSMEFIRWQSEINHTLNRISHELDALHKGNGMSHQRDHQSIEGVKDDPAGKKPWGESSFSEILTHIGVLATVVAEKLFRAAKTVLGHAAADTAVLLLIYGVLRALKLSNGLELIRRIRQRLTLRQRKAFTVG</sequence>
<dbReference type="AlphaFoldDB" id="A0A448YRD2"/>
<dbReference type="Proteomes" id="UP000290900">
    <property type="component" value="Unassembled WGS sequence"/>
</dbReference>
<evidence type="ECO:0000256" key="2">
    <source>
        <dbReference type="SAM" id="MobiDB-lite"/>
    </source>
</evidence>
<feature type="compositionally biased region" description="Basic and acidic residues" evidence="2">
    <location>
        <begin position="229"/>
        <end position="248"/>
    </location>
</feature>
<dbReference type="GO" id="GO:0006631">
    <property type="term" value="P:fatty acid metabolic process"/>
    <property type="evidence" value="ECO:0007669"/>
    <property type="project" value="TreeGrafter"/>
</dbReference>
<protein>
    <submittedName>
        <fullName evidence="4">DEKNAAC104596</fullName>
    </submittedName>
</protein>
<dbReference type="PANTHER" id="PTHR23310">
    <property type="entry name" value="ACYL-COA-BINDING PROTEIN, ACBP"/>
    <property type="match status" value="1"/>
</dbReference>
<accession>A0A448YRD2</accession>
<feature type="region of interest" description="Disordered" evidence="2">
    <location>
        <begin position="224"/>
        <end position="248"/>
    </location>
</feature>
<dbReference type="SUPFAM" id="SSF47027">
    <property type="entry name" value="Acyl-CoA binding protein"/>
    <property type="match status" value="1"/>
</dbReference>
<organism evidence="4 5">
    <name type="scientific">Brettanomyces naardenensis</name>
    <name type="common">Yeast</name>
    <dbReference type="NCBI Taxonomy" id="13370"/>
    <lineage>
        <taxon>Eukaryota</taxon>
        <taxon>Fungi</taxon>
        <taxon>Dikarya</taxon>
        <taxon>Ascomycota</taxon>
        <taxon>Saccharomycotina</taxon>
        <taxon>Pichiomycetes</taxon>
        <taxon>Pichiales</taxon>
        <taxon>Pichiaceae</taxon>
        <taxon>Brettanomyces</taxon>
    </lineage>
</organism>
<dbReference type="InterPro" id="IPR000582">
    <property type="entry name" value="Acyl-CoA-binding_protein"/>
</dbReference>
<dbReference type="PANTHER" id="PTHR23310:SF133">
    <property type="entry name" value="COA BINDING PROTEIN, PUTATIVE (AFU_ORTHOLOGUE AFUA_1G12300)-RELATED"/>
    <property type="match status" value="1"/>
</dbReference>
<gene>
    <name evidence="4" type="ORF">BRENAR_LOCUS4199</name>
</gene>